<dbReference type="GO" id="GO:0016829">
    <property type="term" value="F:lyase activity"/>
    <property type="evidence" value="ECO:0007669"/>
    <property type="project" value="UniProtKB-KW"/>
</dbReference>
<evidence type="ECO:0000256" key="3">
    <source>
        <dbReference type="HAMAP-Rule" id="MF_00068"/>
    </source>
</evidence>
<dbReference type="NCBIfam" id="NF009222">
    <property type="entry name" value="PRK12570.1"/>
    <property type="match status" value="1"/>
</dbReference>
<evidence type="ECO:0000313" key="5">
    <source>
        <dbReference type="EMBL" id="MEE2025265.1"/>
    </source>
</evidence>
<dbReference type="SUPFAM" id="SSF53697">
    <property type="entry name" value="SIS domain"/>
    <property type="match status" value="1"/>
</dbReference>
<dbReference type="PROSITE" id="PS51464">
    <property type="entry name" value="SIS"/>
    <property type="match status" value="1"/>
</dbReference>
<comment type="caution">
    <text evidence="5">The sequence shown here is derived from an EMBL/GenBank/DDBJ whole genome shotgun (WGS) entry which is preliminary data.</text>
</comment>
<dbReference type="InterPro" id="IPR046348">
    <property type="entry name" value="SIS_dom_sf"/>
</dbReference>
<dbReference type="Gene3D" id="1.10.8.1080">
    <property type="match status" value="1"/>
</dbReference>
<name>A0ABU7JIF0_9GAMM</name>
<evidence type="ECO:0000256" key="2">
    <source>
        <dbReference type="ARBA" id="ARBA00023277"/>
    </source>
</evidence>
<dbReference type="CDD" id="cd05007">
    <property type="entry name" value="SIS_Etherase"/>
    <property type="match status" value="1"/>
</dbReference>
<comment type="function">
    <text evidence="3">Specifically catalyzes the cleavage of the D-lactyl ether substituent of MurNAc 6-phosphate, producing GlcNAc 6-phosphate and D-lactate. Together with AnmK, is also required for the utilization of anhydro-N-acetylmuramic acid (anhMurNAc) either imported from the medium or derived from its own cell wall murein, and thus plays a role in cell wall recycling.</text>
</comment>
<accession>A0ABU7JIF0</accession>
<dbReference type="NCBIfam" id="NF003915">
    <property type="entry name" value="PRK05441.1"/>
    <property type="match status" value="1"/>
</dbReference>
<sequence length="309" mass="32638">MNDHIELVNELEQLVSESRNPYTLDLDELGSLALLETINAEDHRIAPAIKAVLPQIAEAVDHIVDAFQHGGRLVYLGAGTSGRLGVLDAVECPPTFSVSPEQVIGIIAGGDAAIHKAVEGAEDDGNLGIADLKRIDFSAKDVLVGIAASGRTPYVTHALTYARELGAATVALTCNPGSAVTRCAAISICPVVGPEVLTGSTRMKSGTAQKMVLNMLTTASMVRCGKVYQNLMVDVSASNQKLYARAVRIVAEATGCTLQEASEAVQKTGHQTKLAILHLVTGLDIRSGQQLLEKHHGRLRSAILEVNHG</sequence>
<evidence type="ECO:0000313" key="6">
    <source>
        <dbReference type="Proteomes" id="UP001339167"/>
    </source>
</evidence>
<dbReference type="Pfam" id="PF22645">
    <property type="entry name" value="GKRP_SIS_N"/>
    <property type="match status" value="1"/>
</dbReference>
<feature type="active site" description="Proton donor" evidence="3">
    <location>
        <position position="91"/>
    </location>
</feature>
<dbReference type="InterPro" id="IPR001347">
    <property type="entry name" value="SIS_dom"/>
</dbReference>
<dbReference type="PANTHER" id="PTHR10088">
    <property type="entry name" value="GLUCOKINASE REGULATORY PROTEIN"/>
    <property type="match status" value="1"/>
</dbReference>
<comment type="subunit">
    <text evidence="3">Homodimer.</text>
</comment>
<dbReference type="RefSeq" id="WP_330088584.1">
    <property type="nucleotide sequence ID" value="NZ_JAUGZK010000011.1"/>
</dbReference>
<comment type="pathway">
    <text evidence="3">Cell wall biogenesis; peptidoglycan recycling.</text>
</comment>
<keyword evidence="2 3" id="KW-0119">Carbohydrate metabolism</keyword>
<dbReference type="PROSITE" id="PS01272">
    <property type="entry name" value="GCKR"/>
    <property type="match status" value="1"/>
</dbReference>
<dbReference type="InterPro" id="IPR040190">
    <property type="entry name" value="MURQ/GCKR"/>
</dbReference>
<evidence type="ECO:0000256" key="1">
    <source>
        <dbReference type="ARBA" id="ARBA00023239"/>
    </source>
</evidence>
<feature type="domain" description="SIS" evidence="4">
    <location>
        <begin position="63"/>
        <end position="226"/>
    </location>
</feature>
<keyword evidence="6" id="KW-1185">Reference proteome</keyword>
<dbReference type="InterPro" id="IPR005486">
    <property type="entry name" value="Glucokinase_regulatory_CS"/>
</dbReference>
<dbReference type="NCBIfam" id="TIGR00274">
    <property type="entry name" value="N-acetylmuramic acid 6-phosphate etherase"/>
    <property type="match status" value="1"/>
</dbReference>
<comment type="pathway">
    <text evidence="3">Amino-sugar metabolism; N-acetylmuramate degradation.</text>
</comment>
<proteinExistence type="inferred from homology"/>
<comment type="miscellaneous">
    <text evidence="3">A lyase-type mechanism (elimination/hydration) is suggested for the cleavage of the lactyl ether bond of MurNAc 6-phosphate, with the formation of an alpha,beta-unsaturated aldehyde intermediate with (E)-stereochemistry, followed by the syn addition of water to give product.</text>
</comment>
<comment type="pathway">
    <text evidence="3">Amino-sugar metabolism; 1,6-anhydro-N-acetylmuramate degradation.</text>
</comment>
<dbReference type="Pfam" id="PF20741">
    <property type="entry name" value="GKRP-like_C"/>
    <property type="match status" value="1"/>
</dbReference>
<evidence type="ECO:0000259" key="4">
    <source>
        <dbReference type="PROSITE" id="PS51464"/>
    </source>
</evidence>
<dbReference type="Proteomes" id="UP001339167">
    <property type="component" value="Unassembled WGS sequence"/>
</dbReference>
<dbReference type="HAMAP" id="MF_00068">
    <property type="entry name" value="MurQ"/>
    <property type="match status" value="1"/>
</dbReference>
<keyword evidence="1 3" id="KW-0456">Lyase</keyword>
<comment type="catalytic activity">
    <reaction evidence="3">
        <text>N-acetyl-D-muramate 6-phosphate + H2O = N-acetyl-D-glucosamine 6-phosphate + (R)-lactate</text>
        <dbReference type="Rhea" id="RHEA:26410"/>
        <dbReference type="ChEBI" id="CHEBI:15377"/>
        <dbReference type="ChEBI" id="CHEBI:16004"/>
        <dbReference type="ChEBI" id="CHEBI:57513"/>
        <dbReference type="ChEBI" id="CHEBI:58722"/>
        <dbReference type="EC" id="4.2.1.126"/>
    </reaction>
</comment>
<protein>
    <recommendedName>
        <fullName evidence="3">N-acetylmuramic acid 6-phosphate etherase</fullName>
        <shortName evidence="3">MurNAc-6-P etherase</shortName>
        <ecNumber evidence="3">4.2.1.126</ecNumber>
    </recommendedName>
    <alternativeName>
        <fullName evidence="3">N-acetylmuramic acid 6-phosphate hydrolase</fullName>
    </alternativeName>
    <alternativeName>
        <fullName evidence="3">N-acetylmuramic acid 6-phosphate lyase</fullName>
    </alternativeName>
</protein>
<dbReference type="EMBL" id="JAUGZK010000011">
    <property type="protein sequence ID" value="MEE2025265.1"/>
    <property type="molecule type" value="Genomic_DNA"/>
</dbReference>
<dbReference type="InterPro" id="IPR005488">
    <property type="entry name" value="Etherase_MurQ"/>
</dbReference>
<gene>
    <name evidence="3 5" type="primary">murQ</name>
    <name evidence="5" type="ORF">QWF21_13545</name>
</gene>
<dbReference type="PANTHER" id="PTHR10088:SF5">
    <property type="entry name" value="N-ACETYLMURAMIC ACID 6-PHOSPHATE ETHERASE"/>
    <property type="match status" value="1"/>
</dbReference>
<dbReference type="EC" id="4.2.1.126" evidence="3"/>
<dbReference type="Gene3D" id="3.40.50.10490">
    <property type="entry name" value="Glucose-6-phosphate isomerase like protein, domain 1"/>
    <property type="match status" value="1"/>
</dbReference>
<reference evidence="5 6" key="1">
    <citation type="submission" date="2023-06" db="EMBL/GenBank/DDBJ databases">
        <title>Alkalimonas sp., MEB004 an alkaliphilic bacterium isolated from Lonar Lake, India.</title>
        <authorList>
            <person name="Joshi A."/>
            <person name="Thite S."/>
        </authorList>
    </citation>
    <scope>NUCLEOTIDE SEQUENCE [LARGE SCALE GENOMIC DNA]</scope>
    <source>
        <strain evidence="5 6">MEB004</strain>
    </source>
</reference>
<organism evidence="5 6">
    <name type="scientific">Alkalimonas mucilaginosa</name>
    <dbReference type="NCBI Taxonomy" id="3057676"/>
    <lineage>
        <taxon>Bacteria</taxon>
        <taxon>Pseudomonadati</taxon>
        <taxon>Pseudomonadota</taxon>
        <taxon>Gammaproteobacteria</taxon>
        <taxon>Alkalimonas</taxon>
    </lineage>
</organism>
<comment type="similarity">
    <text evidence="3">Belongs to the GCKR-like family. MurNAc-6-P etherase subfamily.</text>
</comment>
<feature type="active site" evidence="3">
    <location>
        <position position="122"/>
    </location>
</feature>